<dbReference type="Pfam" id="PF13404">
    <property type="entry name" value="HTH_AsnC-type"/>
    <property type="match status" value="1"/>
</dbReference>
<dbReference type="PRINTS" id="PR00033">
    <property type="entry name" value="HTHASNC"/>
</dbReference>
<dbReference type="InterPro" id="IPR019887">
    <property type="entry name" value="Tscrpt_reg_AsnC/Lrp_C"/>
</dbReference>
<name>A0ABT4LE35_9PROT</name>
<gene>
    <name evidence="5" type="ORF">O4H49_01150</name>
</gene>
<keyword evidence="3" id="KW-0804">Transcription</keyword>
<sequence length="143" mass="16136">MLNLDDTDRALISLLRKDARLPVVSISHHLKISRATVQKRIERLLAKKVIHGFTIKTASPDNQMPIRAQTHIKMQSKSHKRLIAYISGKPEVIAVHTISGPYDILVEIQALSLEKLDDALADIRTHEDVMDTETSILLATHYQ</sequence>
<evidence type="ECO:0000256" key="2">
    <source>
        <dbReference type="ARBA" id="ARBA00023125"/>
    </source>
</evidence>
<dbReference type="SUPFAM" id="SSF46785">
    <property type="entry name" value="Winged helix' DNA-binding domain"/>
    <property type="match status" value="1"/>
</dbReference>
<keyword evidence="6" id="KW-1185">Reference proteome</keyword>
<dbReference type="PROSITE" id="PS50956">
    <property type="entry name" value="HTH_ASNC_2"/>
    <property type="match status" value="1"/>
</dbReference>
<dbReference type="RefSeq" id="WP_269421570.1">
    <property type="nucleotide sequence ID" value="NZ_JAPWGY010000001.1"/>
</dbReference>
<organism evidence="5 6">
    <name type="scientific">Kiloniella laminariae</name>
    <dbReference type="NCBI Taxonomy" id="454162"/>
    <lineage>
        <taxon>Bacteria</taxon>
        <taxon>Pseudomonadati</taxon>
        <taxon>Pseudomonadota</taxon>
        <taxon>Alphaproteobacteria</taxon>
        <taxon>Rhodospirillales</taxon>
        <taxon>Kiloniellaceae</taxon>
        <taxon>Kiloniella</taxon>
    </lineage>
</organism>
<comment type="caution">
    <text evidence="5">The sequence shown here is derived from an EMBL/GenBank/DDBJ whole genome shotgun (WGS) entry which is preliminary data.</text>
</comment>
<dbReference type="PANTHER" id="PTHR30154:SF53">
    <property type="entry name" value="HTH-TYPE TRANSCRIPTIONAL REGULATOR LRPC"/>
    <property type="match status" value="1"/>
</dbReference>
<protein>
    <submittedName>
        <fullName evidence="5">Lrp/AsnC family transcriptional regulator</fullName>
    </submittedName>
</protein>
<dbReference type="Pfam" id="PF01037">
    <property type="entry name" value="AsnC_trans_reg"/>
    <property type="match status" value="1"/>
</dbReference>
<keyword evidence="1" id="KW-0805">Transcription regulation</keyword>
<keyword evidence="2" id="KW-0238">DNA-binding</keyword>
<evidence type="ECO:0000313" key="6">
    <source>
        <dbReference type="Proteomes" id="UP001069802"/>
    </source>
</evidence>
<evidence type="ECO:0000256" key="3">
    <source>
        <dbReference type="ARBA" id="ARBA00023163"/>
    </source>
</evidence>
<evidence type="ECO:0000313" key="5">
    <source>
        <dbReference type="EMBL" id="MCZ4279362.1"/>
    </source>
</evidence>
<dbReference type="InterPro" id="IPR036390">
    <property type="entry name" value="WH_DNA-bd_sf"/>
</dbReference>
<dbReference type="InterPro" id="IPR019888">
    <property type="entry name" value="Tscrpt_reg_AsnC-like"/>
</dbReference>
<dbReference type="SMART" id="SM00344">
    <property type="entry name" value="HTH_ASNC"/>
    <property type="match status" value="1"/>
</dbReference>
<feature type="domain" description="HTH asnC-type" evidence="4">
    <location>
        <begin position="4"/>
        <end position="56"/>
    </location>
</feature>
<accession>A0ABT4LE35</accession>
<dbReference type="Proteomes" id="UP001069802">
    <property type="component" value="Unassembled WGS sequence"/>
</dbReference>
<evidence type="ECO:0000259" key="4">
    <source>
        <dbReference type="PROSITE" id="PS50956"/>
    </source>
</evidence>
<dbReference type="SUPFAM" id="SSF54909">
    <property type="entry name" value="Dimeric alpha+beta barrel"/>
    <property type="match status" value="1"/>
</dbReference>
<dbReference type="PANTHER" id="PTHR30154">
    <property type="entry name" value="LEUCINE-RESPONSIVE REGULATORY PROTEIN"/>
    <property type="match status" value="1"/>
</dbReference>
<dbReference type="InterPro" id="IPR000485">
    <property type="entry name" value="AsnC-type_HTH_dom"/>
</dbReference>
<dbReference type="EMBL" id="JAPWGY010000001">
    <property type="protein sequence ID" value="MCZ4279362.1"/>
    <property type="molecule type" value="Genomic_DNA"/>
</dbReference>
<proteinExistence type="predicted"/>
<reference evidence="5" key="1">
    <citation type="submission" date="2022-12" db="EMBL/GenBank/DDBJ databases">
        <title>Bacterial isolates from different developmental stages of Nematostella vectensis.</title>
        <authorList>
            <person name="Fraune S."/>
        </authorList>
    </citation>
    <scope>NUCLEOTIDE SEQUENCE</scope>
    <source>
        <strain evidence="5">G21630-S1</strain>
    </source>
</reference>
<dbReference type="Gene3D" id="1.10.10.10">
    <property type="entry name" value="Winged helix-like DNA-binding domain superfamily/Winged helix DNA-binding domain"/>
    <property type="match status" value="1"/>
</dbReference>
<evidence type="ECO:0000256" key="1">
    <source>
        <dbReference type="ARBA" id="ARBA00023015"/>
    </source>
</evidence>
<dbReference type="InterPro" id="IPR011008">
    <property type="entry name" value="Dimeric_a/b-barrel"/>
</dbReference>
<dbReference type="Gene3D" id="3.30.70.920">
    <property type="match status" value="1"/>
</dbReference>
<dbReference type="InterPro" id="IPR036388">
    <property type="entry name" value="WH-like_DNA-bd_sf"/>
</dbReference>